<dbReference type="EMBL" id="FNBH01000001">
    <property type="protein sequence ID" value="SDF06665.1"/>
    <property type="molecule type" value="Genomic_DNA"/>
</dbReference>
<name>A0A1G7I1X3_9FLAO</name>
<keyword evidence="1" id="KW-1133">Transmembrane helix</keyword>
<dbReference type="RefSeq" id="WP_089871818.1">
    <property type="nucleotide sequence ID" value="NZ_FNBH01000001.1"/>
</dbReference>
<protein>
    <submittedName>
        <fullName evidence="2">Uncharacterized protein</fullName>
    </submittedName>
</protein>
<feature type="transmembrane region" description="Helical" evidence="1">
    <location>
        <begin position="7"/>
        <end position="25"/>
    </location>
</feature>
<proteinExistence type="predicted"/>
<dbReference type="Proteomes" id="UP000199203">
    <property type="component" value="Unassembled WGS sequence"/>
</dbReference>
<dbReference type="OrthoDB" id="1266370at2"/>
<keyword evidence="1" id="KW-0472">Membrane</keyword>
<organism evidence="2 3">
    <name type="scientific">Epilithonimonas hungarica</name>
    <dbReference type="NCBI Taxonomy" id="454006"/>
    <lineage>
        <taxon>Bacteria</taxon>
        <taxon>Pseudomonadati</taxon>
        <taxon>Bacteroidota</taxon>
        <taxon>Flavobacteriia</taxon>
        <taxon>Flavobacteriales</taxon>
        <taxon>Weeksellaceae</taxon>
        <taxon>Chryseobacterium group</taxon>
        <taxon>Epilithonimonas</taxon>
    </lineage>
</organism>
<accession>A0A1G7I1X3</accession>
<sequence>MNLKNPKYILIAVVTFLIVFLMNYIGNDAPDKLSRALMTAFAAVIGLGIGMWIYSKRDQNDERNNFD</sequence>
<evidence type="ECO:0000313" key="2">
    <source>
        <dbReference type="EMBL" id="SDF06665.1"/>
    </source>
</evidence>
<evidence type="ECO:0000256" key="1">
    <source>
        <dbReference type="SAM" id="Phobius"/>
    </source>
</evidence>
<keyword evidence="3" id="KW-1185">Reference proteome</keyword>
<dbReference type="STRING" id="454006.SAMN05421825_0967"/>
<reference evidence="3" key="1">
    <citation type="submission" date="2016-10" db="EMBL/GenBank/DDBJ databases">
        <authorList>
            <person name="Varghese N."/>
            <person name="Submissions S."/>
        </authorList>
    </citation>
    <scope>NUCLEOTIDE SEQUENCE [LARGE SCALE GENOMIC DNA]</scope>
    <source>
        <strain evidence="3">DSM 19684</strain>
    </source>
</reference>
<gene>
    <name evidence="2" type="ORF">SAMN05421825_0967</name>
</gene>
<dbReference type="AlphaFoldDB" id="A0A1G7I1X3"/>
<feature type="transmembrane region" description="Helical" evidence="1">
    <location>
        <begin position="37"/>
        <end position="54"/>
    </location>
</feature>
<keyword evidence="1" id="KW-0812">Transmembrane</keyword>
<evidence type="ECO:0000313" key="3">
    <source>
        <dbReference type="Proteomes" id="UP000199203"/>
    </source>
</evidence>